<dbReference type="InterPro" id="IPR002048">
    <property type="entry name" value="EF_hand_dom"/>
</dbReference>
<dbReference type="AlphaFoldDB" id="A0A9W7L7B0"/>
<gene>
    <name evidence="2" type="ORF">TrCOL_g10170</name>
</gene>
<protein>
    <recommendedName>
        <fullName evidence="1">EF-hand domain-containing protein</fullName>
    </recommendedName>
</protein>
<feature type="domain" description="EF-hand" evidence="1">
    <location>
        <begin position="140"/>
        <end position="175"/>
    </location>
</feature>
<accession>A0A9W7L7B0</accession>
<organism evidence="2 3">
    <name type="scientific">Triparma columacea</name>
    <dbReference type="NCBI Taxonomy" id="722753"/>
    <lineage>
        <taxon>Eukaryota</taxon>
        <taxon>Sar</taxon>
        <taxon>Stramenopiles</taxon>
        <taxon>Ochrophyta</taxon>
        <taxon>Bolidophyceae</taxon>
        <taxon>Parmales</taxon>
        <taxon>Triparmaceae</taxon>
        <taxon>Triparma</taxon>
    </lineage>
</organism>
<sequence>MGNCTSTWDALNENKDAKIVLHPAVTRFDNLQSVHIEKIWRCFTARANSMAITRGEMLDYLSPLASQISGTSEPTIEAKKEYETHVFALFEHWTSLQNEEALRAIKSSNGSGSSDGSGSSESYVDFMELFYALVFTSKMKLAEKIEYLFMCIDCDFDGDIEFEEVVLGIKSCEAGLARMRGDTPAPERRIYDLSSEWFALAKTIDDSENISEDPFTLFCSEPKFPVFRVLSLYAEAEGSVDVDSDIDKEGGGNGDAIRHSLEDGDETAFASRTSGDQFMAVKVSEKIWRKANVRPVADALPLTNQFLHHRNNFCYAR</sequence>
<feature type="non-terminal residue" evidence="2">
    <location>
        <position position="317"/>
    </location>
</feature>
<dbReference type="Proteomes" id="UP001165065">
    <property type="component" value="Unassembled WGS sequence"/>
</dbReference>
<comment type="caution">
    <text evidence="2">The sequence shown here is derived from an EMBL/GenBank/DDBJ whole genome shotgun (WGS) entry which is preliminary data.</text>
</comment>
<dbReference type="GO" id="GO:0005509">
    <property type="term" value="F:calcium ion binding"/>
    <property type="evidence" value="ECO:0007669"/>
    <property type="project" value="InterPro"/>
</dbReference>
<dbReference type="SUPFAM" id="SSF47473">
    <property type="entry name" value="EF-hand"/>
    <property type="match status" value="1"/>
</dbReference>
<name>A0A9W7L7B0_9STRA</name>
<dbReference type="EMBL" id="BRYA01000906">
    <property type="protein sequence ID" value="GMI35393.1"/>
    <property type="molecule type" value="Genomic_DNA"/>
</dbReference>
<evidence type="ECO:0000313" key="3">
    <source>
        <dbReference type="Proteomes" id="UP001165065"/>
    </source>
</evidence>
<dbReference type="PROSITE" id="PS50222">
    <property type="entry name" value="EF_HAND_2"/>
    <property type="match status" value="1"/>
</dbReference>
<proteinExistence type="predicted"/>
<dbReference type="Gene3D" id="1.10.238.10">
    <property type="entry name" value="EF-hand"/>
    <property type="match status" value="1"/>
</dbReference>
<evidence type="ECO:0000313" key="2">
    <source>
        <dbReference type="EMBL" id="GMI35393.1"/>
    </source>
</evidence>
<dbReference type="InterPro" id="IPR011992">
    <property type="entry name" value="EF-hand-dom_pair"/>
</dbReference>
<evidence type="ECO:0000259" key="1">
    <source>
        <dbReference type="PROSITE" id="PS50222"/>
    </source>
</evidence>
<reference evidence="3" key="1">
    <citation type="journal article" date="2023" name="Commun. Biol.">
        <title>Genome analysis of Parmales, the sister group of diatoms, reveals the evolutionary specialization of diatoms from phago-mixotrophs to photoautotrophs.</title>
        <authorList>
            <person name="Ban H."/>
            <person name="Sato S."/>
            <person name="Yoshikawa S."/>
            <person name="Yamada K."/>
            <person name="Nakamura Y."/>
            <person name="Ichinomiya M."/>
            <person name="Sato N."/>
            <person name="Blanc-Mathieu R."/>
            <person name="Endo H."/>
            <person name="Kuwata A."/>
            <person name="Ogata H."/>
        </authorList>
    </citation>
    <scope>NUCLEOTIDE SEQUENCE [LARGE SCALE GENOMIC DNA]</scope>
</reference>
<keyword evidence="3" id="KW-1185">Reference proteome</keyword>
<dbReference type="OrthoDB" id="230461at2759"/>